<evidence type="ECO:0000313" key="1">
    <source>
        <dbReference type="EMBL" id="KAL0424120.1"/>
    </source>
</evidence>
<comment type="caution">
    <text evidence="1">The sequence shown here is derived from an EMBL/GenBank/DDBJ whole genome shotgun (WGS) entry which is preliminary data.</text>
</comment>
<proteinExistence type="predicted"/>
<reference evidence="1" key="1">
    <citation type="submission" date="2020-06" db="EMBL/GenBank/DDBJ databases">
        <authorList>
            <person name="Li T."/>
            <person name="Hu X."/>
            <person name="Zhang T."/>
            <person name="Song X."/>
            <person name="Zhang H."/>
            <person name="Dai N."/>
            <person name="Sheng W."/>
            <person name="Hou X."/>
            <person name="Wei L."/>
        </authorList>
    </citation>
    <scope>NUCLEOTIDE SEQUENCE</scope>
    <source>
        <strain evidence="1">G02</strain>
        <tissue evidence="1">Leaf</tissue>
    </source>
</reference>
<reference evidence="1" key="2">
    <citation type="journal article" date="2024" name="Plant">
        <title>Genomic evolution and insights into agronomic trait innovations of Sesamum species.</title>
        <authorList>
            <person name="Miao H."/>
            <person name="Wang L."/>
            <person name="Qu L."/>
            <person name="Liu H."/>
            <person name="Sun Y."/>
            <person name="Le M."/>
            <person name="Wang Q."/>
            <person name="Wei S."/>
            <person name="Zheng Y."/>
            <person name="Lin W."/>
            <person name="Duan Y."/>
            <person name="Cao H."/>
            <person name="Xiong S."/>
            <person name="Wang X."/>
            <person name="Wei L."/>
            <person name="Li C."/>
            <person name="Ma Q."/>
            <person name="Ju M."/>
            <person name="Zhao R."/>
            <person name="Li G."/>
            <person name="Mu C."/>
            <person name="Tian Q."/>
            <person name="Mei H."/>
            <person name="Zhang T."/>
            <person name="Gao T."/>
            <person name="Zhang H."/>
        </authorList>
    </citation>
    <scope>NUCLEOTIDE SEQUENCE</scope>
    <source>
        <strain evidence="1">G02</strain>
    </source>
</reference>
<accession>A0AAW2V322</accession>
<organism evidence="1">
    <name type="scientific">Sesamum radiatum</name>
    <name type="common">Black benniseed</name>
    <dbReference type="NCBI Taxonomy" id="300843"/>
    <lineage>
        <taxon>Eukaryota</taxon>
        <taxon>Viridiplantae</taxon>
        <taxon>Streptophyta</taxon>
        <taxon>Embryophyta</taxon>
        <taxon>Tracheophyta</taxon>
        <taxon>Spermatophyta</taxon>
        <taxon>Magnoliopsida</taxon>
        <taxon>eudicotyledons</taxon>
        <taxon>Gunneridae</taxon>
        <taxon>Pentapetalae</taxon>
        <taxon>asterids</taxon>
        <taxon>lamiids</taxon>
        <taxon>Lamiales</taxon>
        <taxon>Pedaliaceae</taxon>
        <taxon>Sesamum</taxon>
    </lineage>
</organism>
<sequence>MKDLIGFEAAWVQELRCEDIITEAWDRPGTLGEKLKCLGARLSIWGRLVLREIKDRIARLEQELVSLKGGALTAANHTRAVRDREELSKLIIQEEIFWKQRSKVLWLKRGDRNSRFFHGKASHRHQ</sequence>
<dbReference type="EMBL" id="JACGWJ010000004">
    <property type="protein sequence ID" value="KAL0424120.1"/>
    <property type="molecule type" value="Genomic_DNA"/>
</dbReference>
<gene>
    <name evidence="1" type="ORF">Sradi_0946800</name>
</gene>
<dbReference type="AlphaFoldDB" id="A0AAW2V322"/>
<name>A0AAW2V322_SESRA</name>
<protein>
    <submittedName>
        <fullName evidence="1">Uncharacterized protein</fullName>
    </submittedName>
</protein>